<dbReference type="InterPro" id="IPR043519">
    <property type="entry name" value="NT_sf"/>
</dbReference>
<gene>
    <name evidence="1" type="ORF">J2Z48_001191</name>
</gene>
<sequence length="77" mass="9142">MIYSPELNLVVEIMKPFRYPWFIAGGWALDLDHGKQTRLHKDVDLCCFRENIHELLNYFSDWNRQVVIPGDHHNVSC</sequence>
<dbReference type="Proteomes" id="UP001238450">
    <property type="component" value="Unassembled WGS sequence"/>
</dbReference>
<proteinExistence type="predicted"/>
<protein>
    <recommendedName>
        <fullName evidence="3">Aminoglycoside-2''-adenylyltransferase</fullName>
    </recommendedName>
</protein>
<dbReference type="InterPro" id="IPR019646">
    <property type="entry name" value="Aminoglyc_AdlTrfase"/>
</dbReference>
<reference evidence="1 2" key="1">
    <citation type="submission" date="2023-07" db="EMBL/GenBank/DDBJ databases">
        <title>Genomic Encyclopedia of Type Strains, Phase IV (KMG-IV): sequencing the most valuable type-strain genomes for metagenomic binning, comparative biology and taxonomic classification.</title>
        <authorList>
            <person name="Goeker M."/>
        </authorList>
    </citation>
    <scope>NUCLEOTIDE SEQUENCE [LARGE SCALE GENOMIC DNA]</scope>
    <source>
        <strain evidence="1 2">DSM 46876</strain>
    </source>
</reference>
<dbReference type="RefSeq" id="WP_307251720.1">
    <property type="nucleotide sequence ID" value="NZ_JAUSUV010000004.1"/>
</dbReference>
<dbReference type="SUPFAM" id="SSF81301">
    <property type="entry name" value="Nucleotidyltransferase"/>
    <property type="match status" value="1"/>
</dbReference>
<comment type="caution">
    <text evidence="1">The sequence shown here is derived from an EMBL/GenBank/DDBJ whole genome shotgun (WGS) entry which is preliminary data.</text>
</comment>
<dbReference type="AlphaFoldDB" id="A0AAJ1TJ97"/>
<name>A0AAJ1TJ97_9BACL</name>
<organism evidence="1 2">
    <name type="scientific">Croceifilum oryzae</name>
    <dbReference type="NCBI Taxonomy" id="1553429"/>
    <lineage>
        <taxon>Bacteria</taxon>
        <taxon>Bacillati</taxon>
        <taxon>Bacillota</taxon>
        <taxon>Bacilli</taxon>
        <taxon>Bacillales</taxon>
        <taxon>Thermoactinomycetaceae</taxon>
        <taxon>Croceifilum</taxon>
    </lineage>
</organism>
<dbReference type="Gene3D" id="3.30.460.40">
    <property type="match status" value="1"/>
</dbReference>
<accession>A0AAJ1TJ97</accession>
<keyword evidence="2" id="KW-1185">Reference proteome</keyword>
<evidence type="ECO:0000313" key="2">
    <source>
        <dbReference type="Proteomes" id="UP001238450"/>
    </source>
</evidence>
<dbReference type="Pfam" id="PF10706">
    <property type="entry name" value="Aminoglyc_resit"/>
    <property type="match status" value="1"/>
</dbReference>
<evidence type="ECO:0008006" key="3">
    <source>
        <dbReference type="Google" id="ProtNLM"/>
    </source>
</evidence>
<evidence type="ECO:0000313" key="1">
    <source>
        <dbReference type="EMBL" id="MDQ0417019.1"/>
    </source>
</evidence>
<dbReference type="EMBL" id="JAUSUV010000004">
    <property type="protein sequence ID" value="MDQ0417019.1"/>
    <property type="molecule type" value="Genomic_DNA"/>
</dbReference>